<organism evidence="5 6">
    <name type="scientific">Propionibacterium acidifaciens F0233</name>
    <dbReference type="NCBI Taxonomy" id="553198"/>
    <lineage>
        <taxon>Bacteria</taxon>
        <taxon>Bacillati</taxon>
        <taxon>Actinomycetota</taxon>
        <taxon>Actinomycetes</taxon>
        <taxon>Propionibacteriales</taxon>
        <taxon>Propionibacteriaceae</taxon>
        <taxon>Propionibacterium</taxon>
    </lineage>
</organism>
<evidence type="ECO:0000256" key="2">
    <source>
        <dbReference type="SAM" id="Coils"/>
    </source>
</evidence>
<evidence type="ECO:0000256" key="3">
    <source>
        <dbReference type="SAM" id="Phobius"/>
    </source>
</evidence>
<dbReference type="EMBL" id="ACVN02000147">
    <property type="protein sequence ID" value="ERK57755.1"/>
    <property type="molecule type" value="Genomic_DNA"/>
</dbReference>
<name>U2Q4P6_9ACTN</name>
<keyword evidence="1" id="KW-0675">Receptor</keyword>
<keyword evidence="2" id="KW-0175">Coiled coil</keyword>
<dbReference type="AlphaFoldDB" id="U2Q4P6"/>
<evidence type="ECO:0000259" key="4">
    <source>
        <dbReference type="PROSITE" id="PS50011"/>
    </source>
</evidence>
<dbReference type="PROSITE" id="PS50011">
    <property type="entry name" value="PROTEIN_KINASE_DOM"/>
    <property type="match status" value="1"/>
</dbReference>
<dbReference type="InterPro" id="IPR000719">
    <property type="entry name" value="Prot_kinase_dom"/>
</dbReference>
<dbReference type="Gene3D" id="2.60.120.260">
    <property type="entry name" value="Galactose-binding domain-like"/>
    <property type="match status" value="1"/>
</dbReference>
<dbReference type="GeneID" id="95359851"/>
<keyword evidence="5" id="KW-0808">Transferase</keyword>
<dbReference type="CDD" id="cd13973">
    <property type="entry name" value="PK_MviN-like"/>
    <property type="match status" value="1"/>
</dbReference>
<protein>
    <submittedName>
        <fullName evidence="5">Kinase domain protein</fullName>
    </submittedName>
</protein>
<dbReference type="OrthoDB" id="9786339at2"/>
<proteinExistence type="predicted"/>
<evidence type="ECO:0000313" key="6">
    <source>
        <dbReference type="Proteomes" id="UP000017052"/>
    </source>
</evidence>
<comment type="caution">
    <text evidence="5">The sequence shown here is derived from an EMBL/GenBank/DDBJ whole genome shotgun (WGS) entry which is preliminary data.</text>
</comment>
<dbReference type="SUPFAM" id="SSF56112">
    <property type="entry name" value="Protein kinase-like (PK-like)"/>
    <property type="match status" value="1"/>
</dbReference>
<dbReference type="GO" id="GO:0004672">
    <property type="term" value="F:protein kinase activity"/>
    <property type="evidence" value="ECO:0007669"/>
    <property type="project" value="InterPro"/>
</dbReference>
<keyword evidence="3" id="KW-1133">Transmembrane helix</keyword>
<dbReference type="SUPFAM" id="SSF49785">
    <property type="entry name" value="Galactose-binding domain-like"/>
    <property type="match status" value="1"/>
</dbReference>
<feature type="domain" description="Protein kinase" evidence="4">
    <location>
        <begin position="27"/>
        <end position="321"/>
    </location>
</feature>
<keyword evidence="5" id="KW-0418">Kinase</keyword>
<dbReference type="Gene3D" id="1.10.510.10">
    <property type="entry name" value="Transferase(Phosphotransferase) domain 1"/>
    <property type="match status" value="1"/>
</dbReference>
<evidence type="ECO:0000256" key="1">
    <source>
        <dbReference type="ARBA" id="ARBA00023170"/>
    </source>
</evidence>
<sequence>MERAQQGPRPGGPAAAPAGGDVLAERYHLDEQLDVIGFATTWRGHDAMLSRSVIVHVLDPRAPTTPEVLSAARRASVATDSRFLRVLDALDEPIPFIVCEDSPGTRLRELLSYGALSGVESAFVVREIADALSPMHARGIFHRRLTPESIIITPNGNVKVVGFLIDAALSGEAAIPGREPALQEAEDVRALGKILYACLTQRWPVPAERPQTKEFGLVAAPMTSPEVSNTPRWVPPATIKESVPAPLDAVCVSILTPRAGTNRIRSVDQIVRAMNRVIGAADPDGDLEQRVRALAGRAGTTGTGMTPRVHALAEPVQEPLVGDDLVEQAEVQRITREAAEQREALLAERAEAAARIRDEKEHQAQAEARARERGNSWEGTRLYRLLRWMAPLYVTAMLVIAVPGMIGSIRHNDNAARRAAAERSATPAPGPVAFTAESFDPTADGGEGGENAAEAALVADSDAGTVWRTDLYTGSATFSGLKPGTGLLLDLGRPVGLDGLDIRFVGEPTAVQIMTPRDAENPSRATVNDWTTVATDYGAGATTRFSFDDGPTTRYVLVYLTSLPRVDGGWQGGISEIAVTA</sequence>
<accession>U2Q4P6</accession>
<dbReference type="InterPro" id="IPR008979">
    <property type="entry name" value="Galactose-bd-like_sf"/>
</dbReference>
<dbReference type="Proteomes" id="UP000017052">
    <property type="component" value="Unassembled WGS sequence"/>
</dbReference>
<dbReference type="SMART" id="SM00220">
    <property type="entry name" value="S_TKc"/>
    <property type="match status" value="1"/>
</dbReference>
<keyword evidence="3" id="KW-0472">Membrane</keyword>
<feature type="transmembrane region" description="Helical" evidence="3">
    <location>
        <begin position="388"/>
        <end position="409"/>
    </location>
</feature>
<dbReference type="InterPro" id="IPR011009">
    <property type="entry name" value="Kinase-like_dom_sf"/>
</dbReference>
<keyword evidence="3" id="KW-0812">Transmembrane</keyword>
<feature type="coiled-coil region" evidence="2">
    <location>
        <begin position="331"/>
        <end position="362"/>
    </location>
</feature>
<dbReference type="Gene3D" id="3.30.200.20">
    <property type="entry name" value="Phosphorylase Kinase, domain 1"/>
    <property type="match status" value="1"/>
</dbReference>
<reference evidence="5" key="1">
    <citation type="submission" date="2013-08" db="EMBL/GenBank/DDBJ databases">
        <authorList>
            <person name="Durkin A.S."/>
            <person name="Haft D.R."/>
            <person name="McCorrison J."/>
            <person name="Torralba M."/>
            <person name="Gillis M."/>
            <person name="Haft D.H."/>
            <person name="Methe B."/>
            <person name="Sutton G."/>
            <person name="Nelson K.E."/>
        </authorList>
    </citation>
    <scope>NUCLEOTIDE SEQUENCE [LARGE SCALE GENOMIC DNA]</scope>
    <source>
        <strain evidence="5">F0233</strain>
    </source>
</reference>
<evidence type="ECO:0000313" key="5">
    <source>
        <dbReference type="EMBL" id="ERK57755.1"/>
    </source>
</evidence>
<dbReference type="RefSeq" id="WP_021797296.1">
    <property type="nucleotide sequence ID" value="NZ_ACVN02000147.1"/>
</dbReference>
<keyword evidence="6" id="KW-1185">Reference proteome</keyword>
<dbReference type="GO" id="GO:0005524">
    <property type="term" value="F:ATP binding"/>
    <property type="evidence" value="ECO:0007669"/>
    <property type="project" value="InterPro"/>
</dbReference>
<gene>
    <name evidence="5" type="ORF">HMPREF0682_0490</name>
</gene>